<dbReference type="Proteomes" id="UP001295420">
    <property type="component" value="Unassembled WGS sequence"/>
</dbReference>
<organism evidence="1 2">
    <name type="scientific">Vibrio owensii</name>
    <dbReference type="NCBI Taxonomy" id="696485"/>
    <lineage>
        <taxon>Bacteria</taxon>
        <taxon>Pseudomonadati</taxon>
        <taxon>Pseudomonadota</taxon>
        <taxon>Gammaproteobacteria</taxon>
        <taxon>Vibrionales</taxon>
        <taxon>Vibrionaceae</taxon>
        <taxon>Vibrio</taxon>
    </lineage>
</organism>
<evidence type="ECO:0008006" key="3">
    <source>
        <dbReference type="Google" id="ProtNLM"/>
    </source>
</evidence>
<name>A0AAU9Q5F2_9VIBR</name>
<protein>
    <recommendedName>
        <fullName evidence="3">Transposase</fullName>
    </recommendedName>
</protein>
<proteinExistence type="predicted"/>
<evidence type="ECO:0000313" key="2">
    <source>
        <dbReference type="Proteomes" id="UP001295420"/>
    </source>
</evidence>
<reference evidence="1" key="1">
    <citation type="submission" date="2022-01" db="EMBL/GenBank/DDBJ databases">
        <authorList>
            <person name="Lagorce A."/>
        </authorList>
    </citation>
    <scope>NUCLEOTIDE SEQUENCE</scope>
    <source>
        <strain evidence="1">Th15_F1_D04</strain>
    </source>
</reference>
<dbReference type="AlphaFoldDB" id="A0AAU9Q5F2"/>
<dbReference type="EMBL" id="CAKMTQ010000020">
    <property type="protein sequence ID" value="CAH1529973.1"/>
    <property type="molecule type" value="Genomic_DNA"/>
</dbReference>
<sequence length="64" mass="7680">MDLHQETSESIRLVWRRTGGYWYWYLSAIVQVQLEPVELSNSLPYRTQNYRYKKARVELGLLSS</sequence>
<gene>
    <name evidence="1" type="ORF">THF1D04_270009</name>
</gene>
<accession>A0AAU9Q5F2</accession>
<comment type="caution">
    <text evidence="1">The sequence shown here is derived from an EMBL/GenBank/DDBJ whole genome shotgun (WGS) entry which is preliminary data.</text>
</comment>
<evidence type="ECO:0000313" key="1">
    <source>
        <dbReference type="EMBL" id="CAH1529973.1"/>
    </source>
</evidence>